<reference evidence="11 12" key="1">
    <citation type="submission" date="2016-09" db="EMBL/GenBank/DDBJ databases">
        <title>Complete genome sequence of Actinomyces hongkongensis HKU8.</title>
        <authorList>
            <person name="Gao Y.-X."/>
            <person name="Zhou Y.-Y."/>
            <person name="Xie Y."/>
            <person name="Wang M."/>
            <person name="Wang S.-J."/>
            <person name="Shen S.-G."/>
        </authorList>
    </citation>
    <scope>NUCLEOTIDE SEQUENCE [LARGE SCALE GENOMIC DNA]</scope>
    <source>
        <strain evidence="11 12">HKU8</strain>
    </source>
</reference>
<keyword evidence="2 10" id="KW-0479">Metal-binding</keyword>
<dbReference type="InterPro" id="IPR002729">
    <property type="entry name" value="CRISPR-assoc_Cas1"/>
</dbReference>
<organism evidence="11 12">
    <name type="scientific">Pauljensenia hongkongensis</name>
    <dbReference type="NCBI Taxonomy" id="178339"/>
    <lineage>
        <taxon>Bacteria</taxon>
        <taxon>Bacillati</taxon>
        <taxon>Actinomycetota</taxon>
        <taxon>Actinomycetes</taxon>
        <taxon>Actinomycetales</taxon>
        <taxon>Actinomycetaceae</taxon>
        <taxon>Pauljensenia</taxon>
    </lineage>
</organism>
<dbReference type="GO" id="GO:0046872">
    <property type="term" value="F:metal ion binding"/>
    <property type="evidence" value="ECO:0007669"/>
    <property type="project" value="UniProtKB-UniRule"/>
</dbReference>
<evidence type="ECO:0000256" key="9">
    <source>
        <dbReference type="ARBA" id="ARBA00038592"/>
    </source>
</evidence>
<dbReference type="InterPro" id="IPR050646">
    <property type="entry name" value="Cas1"/>
</dbReference>
<dbReference type="CDD" id="cd09634">
    <property type="entry name" value="Cas1_I-II-III"/>
    <property type="match status" value="1"/>
</dbReference>
<dbReference type="InterPro" id="IPR042211">
    <property type="entry name" value="CRISPR-assoc_Cas1_N"/>
</dbReference>
<protein>
    <recommendedName>
        <fullName evidence="10">CRISPR-associated endonuclease Cas1</fullName>
        <ecNumber evidence="10">3.1.-.-</ecNumber>
    </recommendedName>
</protein>
<keyword evidence="12" id="KW-1185">Reference proteome</keyword>
<evidence type="ECO:0000256" key="7">
    <source>
        <dbReference type="ARBA" id="ARBA00023125"/>
    </source>
</evidence>
<comment type="cofactor">
    <cofactor evidence="10">
        <name>Mg(2+)</name>
        <dbReference type="ChEBI" id="CHEBI:18420"/>
    </cofactor>
    <cofactor evidence="10">
        <name>Mn(2+)</name>
        <dbReference type="ChEBI" id="CHEBI:29035"/>
    </cofactor>
</comment>
<keyword evidence="7 10" id="KW-0238">DNA-binding</keyword>
<comment type="function">
    <text evidence="10">CRISPR (clustered regularly interspaced short palindromic repeat), is an adaptive immune system that provides protection against mobile genetic elements (viruses, transposable elements and conjugative plasmids). CRISPR clusters contain spacers, sequences complementary to antecedent mobile elements, and target invading nucleic acids. CRISPR clusters are transcribed and processed into CRISPR RNA (crRNA). Acts as a dsDNA endonuclease. Involved in the integration of spacer DNA into the CRISPR cassette.</text>
</comment>
<dbReference type="STRING" id="178339.BH719_01500"/>
<dbReference type="GO" id="GO:0004519">
    <property type="term" value="F:endonuclease activity"/>
    <property type="evidence" value="ECO:0007669"/>
    <property type="project" value="UniProtKB-UniRule"/>
</dbReference>
<dbReference type="GO" id="GO:0016787">
    <property type="term" value="F:hydrolase activity"/>
    <property type="evidence" value="ECO:0007669"/>
    <property type="project" value="UniProtKB-KW"/>
</dbReference>
<proteinExistence type="inferred from homology"/>
<dbReference type="RefSeq" id="WP_009400131.1">
    <property type="nucleotide sequence ID" value="NZ_CP017298.1"/>
</dbReference>
<dbReference type="KEGG" id="phon:BH719_01500"/>
<evidence type="ECO:0000256" key="3">
    <source>
        <dbReference type="ARBA" id="ARBA00022759"/>
    </source>
</evidence>
<evidence type="ECO:0000256" key="8">
    <source>
        <dbReference type="ARBA" id="ARBA00023211"/>
    </source>
</evidence>
<evidence type="ECO:0000313" key="12">
    <source>
        <dbReference type="Proteomes" id="UP000095214"/>
    </source>
</evidence>
<keyword evidence="3 10" id="KW-0255">Endonuclease</keyword>
<evidence type="ECO:0000256" key="1">
    <source>
        <dbReference type="ARBA" id="ARBA00022722"/>
    </source>
</evidence>
<dbReference type="GO" id="GO:0003677">
    <property type="term" value="F:DNA binding"/>
    <property type="evidence" value="ECO:0007669"/>
    <property type="project" value="UniProtKB-KW"/>
</dbReference>
<dbReference type="AlphaFoldDB" id="A0A1D8B0P6"/>
<dbReference type="PANTHER" id="PTHR34353">
    <property type="entry name" value="CRISPR-ASSOCIATED ENDONUCLEASE CAS1 1"/>
    <property type="match status" value="1"/>
</dbReference>
<evidence type="ECO:0000256" key="10">
    <source>
        <dbReference type="HAMAP-Rule" id="MF_01470"/>
    </source>
</evidence>
<evidence type="ECO:0000256" key="6">
    <source>
        <dbReference type="ARBA" id="ARBA00023118"/>
    </source>
</evidence>
<evidence type="ECO:0000256" key="2">
    <source>
        <dbReference type="ARBA" id="ARBA00022723"/>
    </source>
</evidence>
<dbReference type="HAMAP" id="MF_01470">
    <property type="entry name" value="Cas1"/>
    <property type="match status" value="1"/>
</dbReference>
<evidence type="ECO:0000256" key="5">
    <source>
        <dbReference type="ARBA" id="ARBA00022842"/>
    </source>
</evidence>
<comment type="subunit">
    <text evidence="9 10">Homodimer, forms a heterotetramer with a Cas2 homodimer.</text>
</comment>
<keyword evidence="5 10" id="KW-0460">Magnesium</keyword>
<dbReference type="InterPro" id="IPR042206">
    <property type="entry name" value="CRISPR-assoc_Cas1_C"/>
</dbReference>
<dbReference type="Proteomes" id="UP000095214">
    <property type="component" value="Chromosome"/>
</dbReference>
<accession>A0A1D8B0P6</accession>
<dbReference type="Gene3D" id="1.20.120.920">
    <property type="entry name" value="CRISPR-associated endonuclease Cas1, C-terminal domain"/>
    <property type="match status" value="1"/>
</dbReference>
<dbReference type="NCBIfam" id="TIGR00287">
    <property type="entry name" value="cas1"/>
    <property type="match status" value="1"/>
</dbReference>
<dbReference type="Gene3D" id="3.100.10.20">
    <property type="entry name" value="CRISPR-associated endonuclease Cas1, N-terminal domain"/>
    <property type="match status" value="1"/>
</dbReference>
<feature type="binding site" evidence="10">
    <location>
        <position position="424"/>
    </location>
    <ligand>
        <name>Mn(2+)</name>
        <dbReference type="ChEBI" id="CHEBI:29035"/>
    </ligand>
</feature>
<evidence type="ECO:0000313" key="11">
    <source>
        <dbReference type="EMBL" id="AOS46719.1"/>
    </source>
</evidence>
<gene>
    <name evidence="10" type="primary">cas1</name>
    <name evidence="11" type="ORF">BH719_01500</name>
</gene>
<keyword evidence="6 10" id="KW-0051">Antiviral defense</keyword>
<sequence length="599" mass="63812">MNTDDPNRIIALIAAAETLANAWRTMLASNTADLDPATVQTASADLDATLAHASSLIHALAAGSGEPTPTRLERRLIACAITHTIGSRLAQETSPAAFPISGSATALSERITGMRADGRVKVFRCCLAPMTVRRIIQNASDTLPSLLAVPITTLLSAIAHTRHEPQLVDALRNAALAPIDNAMTDAGHGYARSGQWILICEPDDARLDAAVALLVATLAARGLLLDGTRTQTTSFDEEFCHLGTDYTATAPAPRTTSATPEASADRIVYVGKDGTRIHVAKGRLLVDSASGVPQMSLPQRSVTRIVLTGNVGLSAGARSWALRNGVDVVCLSRRGAYQGQLVNTAATGNAARLLAQASYTTDETAKLPLARAIVNAKIRNQIHVLNRIARRDPALHLADTAARMRAWREETAHAADTDELMGIEGAASAAYFDALAMCAPPSVDFNGRSRRPPLDVPNAALSYAYAILLGECVGALHAAGLEPSLGVLHAPTDKRPSLALDLMEEFRPLLVDQTVMALLRTRRLRSEHGAPGPQGEGVWLSADGKKTVVDAYEATAQRSVTGALPGFSGSWRRHIHHEAQLMARAIAEPYYQWTGIIWR</sequence>
<dbReference type="GO" id="GO:0043571">
    <property type="term" value="P:maintenance of CRISPR repeat elements"/>
    <property type="evidence" value="ECO:0007669"/>
    <property type="project" value="UniProtKB-UniRule"/>
</dbReference>
<dbReference type="GO" id="GO:0051607">
    <property type="term" value="P:defense response to virus"/>
    <property type="evidence" value="ECO:0007669"/>
    <property type="project" value="UniProtKB-UniRule"/>
</dbReference>
<keyword evidence="4 10" id="KW-0378">Hydrolase</keyword>
<name>A0A1D8B0P6_9ACTO</name>
<comment type="similarity">
    <text evidence="10">Belongs to the CRISPR-associated endonuclease Cas1 family.</text>
</comment>
<dbReference type="Pfam" id="PF01867">
    <property type="entry name" value="Cas_Cas1"/>
    <property type="match status" value="1"/>
</dbReference>
<evidence type="ECO:0000256" key="4">
    <source>
        <dbReference type="ARBA" id="ARBA00022801"/>
    </source>
</evidence>
<dbReference type="PANTHER" id="PTHR34353:SF2">
    <property type="entry name" value="CRISPR-ASSOCIATED ENDONUCLEASE CAS1 1"/>
    <property type="match status" value="1"/>
</dbReference>
<feature type="binding site" evidence="10">
    <location>
        <position position="489"/>
    </location>
    <ligand>
        <name>Mn(2+)</name>
        <dbReference type="ChEBI" id="CHEBI:29035"/>
    </ligand>
</feature>
<keyword evidence="1 10" id="KW-0540">Nuclease</keyword>
<feature type="binding site" evidence="10">
    <location>
        <position position="504"/>
    </location>
    <ligand>
        <name>Mn(2+)</name>
        <dbReference type="ChEBI" id="CHEBI:29035"/>
    </ligand>
</feature>
<dbReference type="EMBL" id="CP017298">
    <property type="protein sequence ID" value="AOS46719.1"/>
    <property type="molecule type" value="Genomic_DNA"/>
</dbReference>
<keyword evidence="8 10" id="KW-0464">Manganese</keyword>
<dbReference type="EC" id="3.1.-.-" evidence="10"/>